<dbReference type="PANTHER" id="PTHR12910">
    <property type="entry name" value="NADH-UBIQUINONE OXIDOREDUCTASE SUBUNIT B17.2"/>
    <property type="match status" value="1"/>
</dbReference>
<keyword evidence="3" id="KW-0496">Mitochondrion</keyword>
<keyword evidence="3" id="KW-0999">Mitochondrion inner membrane</keyword>
<comment type="subcellular location">
    <subcellularLocation>
        <location evidence="3">Mitochondrion inner membrane</location>
        <topology evidence="3">Peripheral membrane protein</topology>
        <orientation evidence="3">Matrix side</orientation>
    </subcellularLocation>
</comment>
<keyword evidence="3" id="KW-0679">Respiratory chain</keyword>
<comment type="function">
    <text evidence="3">Accessory subunit of the mitochondrial membrane respiratory chain NADH dehydrogenase (Complex I), that is believed not to be involved in catalysis. Complex I functions in the transfer of electrons from NADH to the respiratory chain. The immediate electron acceptor for the enzyme is believed to be ubiquinone.</text>
</comment>
<dbReference type="EMBL" id="JH173573">
    <property type="protein sequence ID" value="EHB17253.1"/>
    <property type="molecule type" value="Genomic_DNA"/>
</dbReference>
<dbReference type="InParanoid" id="G5C6U2"/>
<evidence type="ECO:0000313" key="5">
    <source>
        <dbReference type="Proteomes" id="UP000006813"/>
    </source>
</evidence>
<comment type="subunit">
    <text evidence="3">Complex I is composed of 45 different subunits.</text>
</comment>
<evidence type="ECO:0000256" key="1">
    <source>
        <dbReference type="ARBA" id="ARBA00007355"/>
    </source>
</evidence>
<proteinExistence type="inferred from homology"/>
<dbReference type="InterPro" id="IPR007763">
    <property type="entry name" value="NDUFA12"/>
</dbReference>
<name>G5C6U2_HETGA</name>
<reference evidence="4 5" key="1">
    <citation type="journal article" date="2011" name="Nature">
        <title>Genome sequencing reveals insights into physiology and longevity of the naked mole rat.</title>
        <authorList>
            <person name="Kim E.B."/>
            <person name="Fang X."/>
            <person name="Fushan A.A."/>
            <person name="Huang Z."/>
            <person name="Lobanov A.V."/>
            <person name="Han L."/>
            <person name="Marino S.M."/>
            <person name="Sun X."/>
            <person name="Turanov A.A."/>
            <person name="Yang P."/>
            <person name="Yim S.H."/>
            <person name="Zhao X."/>
            <person name="Kasaikina M.V."/>
            <person name="Stoletzki N."/>
            <person name="Peng C."/>
            <person name="Polak P."/>
            <person name="Xiong Z."/>
            <person name="Kiezun A."/>
            <person name="Zhu Y."/>
            <person name="Chen Y."/>
            <person name="Kryukov G.V."/>
            <person name="Zhang Q."/>
            <person name="Peshkin L."/>
            <person name="Yang L."/>
            <person name="Bronson R.T."/>
            <person name="Buffenstein R."/>
            <person name="Wang B."/>
            <person name="Han C."/>
            <person name="Li Q."/>
            <person name="Chen L."/>
            <person name="Zhao W."/>
            <person name="Sunyaev S.R."/>
            <person name="Park T.J."/>
            <person name="Zhang G."/>
            <person name="Wang J."/>
            <person name="Gladyshev V.N."/>
        </authorList>
    </citation>
    <scope>NUCLEOTIDE SEQUENCE [LARGE SCALE GENOMIC DNA]</scope>
</reference>
<evidence type="ECO:0000256" key="2">
    <source>
        <dbReference type="ARBA" id="ARBA00040285"/>
    </source>
</evidence>
<comment type="similarity">
    <text evidence="1 3">Belongs to the complex I NDUFA12 subunit family.</text>
</comment>
<keyword evidence="3" id="KW-0813">Transport</keyword>
<dbReference type="Pfam" id="PF05071">
    <property type="entry name" value="NDUFA12"/>
    <property type="match status" value="1"/>
</dbReference>
<keyword evidence="3" id="KW-0249">Electron transport</keyword>
<dbReference type="PANTHER" id="PTHR12910:SF2">
    <property type="entry name" value="NADH DEHYDROGENASE [UBIQUINONE] 1 ALPHA SUBCOMPLEX SUBUNIT 12"/>
    <property type="match status" value="1"/>
</dbReference>
<sequence length="139" mass="16568">MELVQVLKSGHGDLCVLLRIFFRANDVRISPLVGEDKYTNKYYEDNKQYFGHHRWVMYTTKMNGKNTFWDLDGSTVPPKWHHWLHSMTDDPPTTYPPTDCKFIWRNHKFNVTSTPKQYVPYSATRKKIQEWVPPSTPYK</sequence>
<organism evidence="4 5">
    <name type="scientific">Heterocephalus glaber</name>
    <name type="common">Naked mole rat</name>
    <dbReference type="NCBI Taxonomy" id="10181"/>
    <lineage>
        <taxon>Eukaryota</taxon>
        <taxon>Metazoa</taxon>
        <taxon>Chordata</taxon>
        <taxon>Craniata</taxon>
        <taxon>Vertebrata</taxon>
        <taxon>Euteleostomi</taxon>
        <taxon>Mammalia</taxon>
        <taxon>Eutheria</taxon>
        <taxon>Euarchontoglires</taxon>
        <taxon>Glires</taxon>
        <taxon>Rodentia</taxon>
        <taxon>Hystricomorpha</taxon>
        <taxon>Bathyergidae</taxon>
        <taxon>Heterocephalus</taxon>
    </lineage>
</organism>
<evidence type="ECO:0000313" key="4">
    <source>
        <dbReference type="EMBL" id="EHB17253.1"/>
    </source>
</evidence>
<keyword evidence="3" id="KW-0472">Membrane</keyword>
<protein>
    <recommendedName>
        <fullName evidence="2 3">NADH dehydrogenase [ubiquinone] 1 alpha subcomplex subunit 12</fullName>
    </recommendedName>
</protein>
<dbReference type="AlphaFoldDB" id="G5C6U2"/>
<gene>
    <name evidence="4" type="ORF">GW7_09967</name>
</gene>
<dbReference type="GO" id="GO:0006979">
    <property type="term" value="P:response to oxidative stress"/>
    <property type="evidence" value="ECO:0007669"/>
    <property type="project" value="TreeGrafter"/>
</dbReference>
<dbReference type="GO" id="GO:0005743">
    <property type="term" value="C:mitochondrial inner membrane"/>
    <property type="evidence" value="ECO:0007669"/>
    <property type="project" value="UniProtKB-SubCell"/>
</dbReference>
<dbReference type="Proteomes" id="UP000006813">
    <property type="component" value="Unassembled WGS sequence"/>
</dbReference>
<evidence type="ECO:0000256" key="3">
    <source>
        <dbReference type="RuleBase" id="RU363103"/>
    </source>
</evidence>
<dbReference type="GO" id="GO:0045271">
    <property type="term" value="C:respiratory chain complex I"/>
    <property type="evidence" value="ECO:0007669"/>
    <property type="project" value="InterPro"/>
</dbReference>
<dbReference type="STRING" id="10181.G5C6U2"/>
<accession>G5C6U2</accession>
<dbReference type="OMA" id="FIWETHT"/>
<keyword evidence="4" id="KW-0830">Ubiquinone</keyword>